<keyword evidence="3" id="KW-1185">Reference proteome</keyword>
<feature type="transmembrane region" description="Helical" evidence="1">
    <location>
        <begin position="14"/>
        <end position="36"/>
    </location>
</feature>
<proteinExistence type="predicted"/>
<sequence length="242" mass="27249">MGVHTHTLRVIHKWIGLVIGAQFLLWTLSGAAMALLPMDEVAGGPARNQDTRPNLSTIDRWPEVQKQLGGIAVESLKVRTLLGREVYEISTPTRTLLFDAKSATTIRVDEQTARDIALSSHPAAAPVKSVDALTELPMAVREHKLPIWRVNFADDRGSSYFVSGSTGEVLERRTSAWRLWDFFWMLHIMDYGERASFNHPLIIVVGFAAVWLAITGTWLLLRTGWRTDFKRLHRKSSPSRPL</sequence>
<name>A0ABQ1SA75_9SPHN</name>
<protein>
    <recommendedName>
        <fullName evidence="4">PepSY-associated TM helix</fullName>
    </recommendedName>
</protein>
<keyword evidence="1" id="KW-0812">Transmembrane</keyword>
<dbReference type="Pfam" id="PF03929">
    <property type="entry name" value="PepSY_TM"/>
    <property type="match status" value="1"/>
</dbReference>
<evidence type="ECO:0000313" key="3">
    <source>
        <dbReference type="Proteomes" id="UP000619041"/>
    </source>
</evidence>
<evidence type="ECO:0008006" key="4">
    <source>
        <dbReference type="Google" id="ProtNLM"/>
    </source>
</evidence>
<feature type="transmembrane region" description="Helical" evidence="1">
    <location>
        <begin position="201"/>
        <end position="221"/>
    </location>
</feature>
<gene>
    <name evidence="2" type="ORF">GCM10011515_15620</name>
</gene>
<accession>A0ABQ1SA75</accession>
<organism evidence="2 3">
    <name type="scientific">Tsuneonella deserti</name>
    <dbReference type="NCBI Taxonomy" id="2035528"/>
    <lineage>
        <taxon>Bacteria</taxon>
        <taxon>Pseudomonadati</taxon>
        <taxon>Pseudomonadota</taxon>
        <taxon>Alphaproteobacteria</taxon>
        <taxon>Sphingomonadales</taxon>
        <taxon>Erythrobacteraceae</taxon>
        <taxon>Tsuneonella</taxon>
    </lineage>
</organism>
<evidence type="ECO:0000313" key="2">
    <source>
        <dbReference type="EMBL" id="GGD96665.1"/>
    </source>
</evidence>
<keyword evidence="1" id="KW-0472">Membrane</keyword>
<dbReference type="InterPro" id="IPR005625">
    <property type="entry name" value="PepSY-ass_TM"/>
</dbReference>
<keyword evidence="1" id="KW-1133">Transmembrane helix</keyword>
<comment type="caution">
    <text evidence="2">The sequence shown here is derived from an EMBL/GenBank/DDBJ whole genome shotgun (WGS) entry which is preliminary data.</text>
</comment>
<evidence type="ECO:0000256" key="1">
    <source>
        <dbReference type="SAM" id="Phobius"/>
    </source>
</evidence>
<reference evidence="3" key="1">
    <citation type="journal article" date="2019" name="Int. J. Syst. Evol. Microbiol.">
        <title>The Global Catalogue of Microorganisms (GCM) 10K type strain sequencing project: providing services to taxonomists for standard genome sequencing and annotation.</title>
        <authorList>
            <consortium name="The Broad Institute Genomics Platform"/>
            <consortium name="The Broad Institute Genome Sequencing Center for Infectious Disease"/>
            <person name="Wu L."/>
            <person name="Ma J."/>
        </authorList>
    </citation>
    <scope>NUCLEOTIDE SEQUENCE [LARGE SCALE GENOMIC DNA]</scope>
    <source>
        <strain evidence="3">CGMCC 1.15959</strain>
    </source>
</reference>
<dbReference type="EMBL" id="BMKL01000001">
    <property type="protein sequence ID" value="GGD96665.1"/>
    <property type="molecule type" value="Genomic_DNA"/>
</dbReference>
<dbReference type="Proteomes" id="UP000619041">
    <property type="component" value="Unassembled WGS sequence"/>
</dbReference>